<protein>
    <recommendedName>
        <fullName evidence="4">CMP/dCMP-type deaminase domain-containing protein</fullName>
    </recommendedName>
</protein>
<evidence type="ECO:0000259" key="4">
    <source>
        <dbReference type="PROSITE" id="PS51747"/>
    </source>
</evidence>
<dbReference type="PANTHER" id="PTHR11079:SF156">
    <property type="entry name" value="INACTIVE TRNA-SPECIFIC ADENOSINE DEAMINASE-LIKE PROTEIN 3-RELATED"/>
    <property type="match status" value="1"/>
</dbReference>
<evidence type="ECO:0000256" key="2">
    <source>
        <dbReference type="ARBA" id="ARBA00038160"/>
    </source>
</evidence>
<dbReference type="Gene3D" id="3.40.140.10">
    <property type="entry name" value="Cytidine Deaminase, domain 2"/>
    <property type="match status" value="1"/>
</dbReference>
<reference evidence="5" key="2">
    <citation type="journal article" date="2019" name="IMA Fungus">
        <title>Genome sequencing and comparison of five Tilletia species to identify candidate genes for the detection of regulated species infecting wheat.</title>
        <authorList>
            <person name="Nguyen H.D.T."/>
            <person name="Sultana T."/>
            <person name="Kesanakurti P."/>
            <person name="Hambleton S."/>
        </authorList>
    </citation>
    <scope>NUCLEOTIDE SEQUENCE</scope>
    <source>
        <strain evidence="5">DAOMC 236422</strain>
    </source>
</reference>
<organism evidence="5 6">
    <name type="scientific">Tilletia walkeri</name>
    <dbReference type="NCBI Taxonomy" id="117179"/>
    <lineage>
        <taxon>Eukaryota</taxon>
        <taxon>Fungi</taxon>
        <taxon>Dikarya</taxon>
        <taxon>Basidiomycota</taxon>
        <taxon>Ustilaginomycotina</taxon>
        <taxon>Exobasidiomycetes</taxon>
        <taxon>Tilletiales</taxon>
        <taxon>Tilletiaceae</taxon>
        <taxon>Tilletia</taxon>
    </lineage>
</organism>
<dbReference type="PROSITE" id="PS51747">
    <property type="entry name" value="CYT_DCMP_DEAMINASES_2"/>
    <property type="match status" value="1"/>
</dbReference>
<dbReference type="InterPro" id="IPR016193">
    <property type="entry name" value="Cytidine_deaminase-like"/>
</dbReference>
<dbReference type="GO" id="GO:0005634">
    <property type="term" value="C:nucleus"/>
    <property type="evidence" value="ECO:0007669"/>
    <property type="project" value="TreeGrafter"/>
</dbReference>
<feature type="domain" description="CMP/dCMP-type deaminase" evidence="4">
    <location>
        <begin position="197"/>
        <end position="352"/>
    </location>
</feature>
<evidence type="ECO:0000256" key="3">
    <source>
        <dbReference type="SAM" id="MobiDB-lite"/>
    </source>
</evidence>
<dbReference type="GO" id="GO:0005737">
    <property type="term" value="C:cytoplasm"/>
    <property type="evidence" value="ECO:0007669"/>
    <property type="project" value="TreeGrafter"/>
</dbReference>
<evidence type="ECO:0000256" key="1">
    <source>
        <dbReference type="ARBA" id="ARBA00022694"/>
    </source>
</evidence>
<proteinExistence type="inferred from homology"/>
<comment type="similarity">
    <text evidence="2">Belongs to the cytidine and deoxycytidylate deaminase family. ADAT3 subfamily.</text>
</comment>
<dbReference type="InterPro" id="IPR002125">
    <property type="entry name" value="CMP_dCMP_dom"/>
</dbReference>
<dbReference type="PANTHER" id="PTHR11079">
    <property type="entry name" value="CYTOSINE DEAMINASE FAMILY MEMBER"/>
    <property type="match status" value="1"/>
</dbReference>
<dbReference type="AlphaFoldDB" id="A0A8X7T3M6"/>
<dbReference type="Pfam" id="PF00383">
    <property type="entry name" value="dCMP_cyt_deam_1"/>
    <property type="match status" value="1"/>
</dbReference>
<dbReference type="GO" id="GO:0052717">
    <property type="term" value="F:tRNA-specific adenosine-34 deaminase activity"/>
    <property type="evidence" value="ECO:0007669"/>
    <property type="project" value="TreeGrafter"/>
</dbReference>
<dbReference type="GO" id="GO:0008033">
    <property type="term" value="P:tRNA processing"/>
    <property type="evidence" value="ECO:0007669"/>
    <property type="project" value="UniProtKB-KW"/>
</dbReference>
<dbReference type="SUPFAM" id="SSF53927">
    <property type="entry name" value="Cytidine deaminase-like"/>
    <property type="match status" value="1"/>
</dbReference>
<sequence>MSQPSSAHPPLIRLTRAIDPSTVPIVLRKAWVLRLPQPPGPQIMSGVQRLLKRLQADHAVENLRQVKTIRRVEEEGGGMDAVLAYRTDDGGELSTEEGVLSLIKKYEPVLVDVNSEGNVLRALDIPTTPIPTRSRIAEWNAFWPCVLRISGPSDVPTSDSRATSSASVSLTSTSASIDFIDRARDGRMWTEDSARLRWAKAGFRTSVNLAIQAKEKGEVPVAACVTTAFEGNDVGMEGLLPASAHDTRVSSNHPLRHAVLNLIRIVADRRAGFRVRADNVISDGQAEPEPDGGSSRPAPAPAPTGNGQDYLLNTLTLFTTHEPCTFCTMALLHSRVRQVFFLLPSPGSGGCCGNRDGQSEIAEGEGGGPFALHEQTGLNHHFEVWRWVGDWAEVGLREGGAAASAGDGEDRIALSELSLSGINP</sequence>
<keyword evidence="1" id="KW-0819">tRNA processing</keyword>
<reference evidence="5" key="1">
    <citation type="submission" date="2016-04" db="EMBL/GenBank/DDBJ databases">
        <authorList>
            <person name="Nguyen H.D."/>
            <person name="Samba Siva P."/>
            <person name="Cullis J."/>
            <person name="Levesque C.A."/>
            <person name="Hambleton S."/>
        </authorList>
    </citation>
    <scope>NUCLEOTIDE SEQUENCE</scope>
    <source>
        <strain evidence="5">DAOMC 236422</strain>
    </source>
</reference>
<feature type="region of interest" description="Disordered" evidence="3">
    <location>
        <begin position="279"/>
        <end position="306"/>
    </location>
</feature>
<dbReference type="Proteomes" id="UP000078113">
    <property type="component" value="Unassembled WGS sequence"/>
</dbReference>
<evidence type="ECO:0000313" key="6">
    <source>
        <dbReference type="Proteomes" id="UP000078113"/>
    </source>
</evidence>
<keyword evidence="6" id="KW-1185">Reference proteome</keyword>
<gene>
    <name evidence="5" type="ORF">A4X09_0g4761</name>
</gene>
<comment type="caution">
    <text evidence="5">The sequence shown here is derived from an EMBL/GenBank/DDBJ whole genome shotgun (WGS) entry which is preliminary data.</text>
</comment>
<dbReference type="EMBL" id="LWDG02000215">
    <property type="protein sequence ID" value="KAE8267581.1"/>
    <property type="molecule type" value="Genomic_DNA"/>
</dbReference>
<accession>A0A8X7T3M6</accession>
<evidence type="ECO:0000313" key="5">
    <source>
        <dbReference type="EMBL" id="KAE8267581.1"/>
    </source>
</evidence>
<name>A0A8X7T3M6_9BASI</name>